<evidence type="ECO:0000313" key="1">
    <source>
        <dbReference type="EMBL" id="GFA23066.1"/>
    </source>
</evidence>
<proteinExistence type="predicted"/>
<comment type="caution">
    <text evidence="1">The sequence shown here is derived from an EMBL/GenBank/DDBJ whole genome shotgun (WGS) entry which is preliminary data.</text>
</comment>
<protein>
    <submittedName>
        <fullName evidence="1">Uncharacterized protein</fullName>
    </submittedName>
</protein>
<reference evidence="1" key="1">
    <citation type="journal article" date="2019" name="Sci. Rep.">
        <title>Draft genome of Tanacetum cinerariifolium, the natural source of mosquito coil.</title>
        <authorList>
            <person name="Yamashiro T."/>
            <person name="Shiraishi A."/>
            <person name="Satake H."/>
            <person name="Nakayama K."/>
        </authorList>
    </citation>
    <scope>NUCLEOTIDE SEQUENCE</scope>
</reference>
<gene>
    <name evidence="1" type="ORF">Tci_595038</name>
</gene>
<accession>A0A699JA79</accession>
<feature type="non-terminal residue" evidence="1">
    <location>
        <position position="110"/>
    </location>
</feature>
<name>A0A699JA79_TANCI</name>
<organism evidence="1">
    <name type="scientific">Tanacetum cinerariifolium</name>
    <name type="common">Dalmatian daisy</name>
    <name type="synonym">Chrysanthemum cinerariifolium</name>
    <dbReference type="NCBI Taxonomy" id="118510"/>
    <lineage>
        <taxon>Eukaryota</taxon>
        <taxon>Viridiplantae</taxon>
        <taxon>Streptophyta</taxon>
        <taxon>Embryophyta</taxon>
        <taxon>Tracheophyta</taxon>
        <taxon>Spermatophyta</taxon>
        <taxon>Magnoliopsida</taxon>
        <taxon>eudicotyledons</taxon>
        <taxon>Gunneridae</taxon>
        <taxon>Pentapetalae</taxon>
        <taxon>asterids</taxon>
        <taxon>campanulids</taxon>
        <taxon>Asterales</taxon>
        <taxon>Asteraceae</taxon>
        <taxon>Asteroideae</taxon>
        <taxon>Anthemideae</taxon>
        <taxon>Anthemidinae</taxon>
        <taxon>Tanacetum</taxon>
    </lineage>
</organism>
<sequence length="110" mass="12307">MDTIAGGTLELDLPSEEVVVVASEDGRPSKKPITLSSSNVTFNGLLLCSTRVTCDEYYVYNPSTDLCKMLPSHHVLDLKFQYAVSKIRIAFDPRRSAYYKFVSADIKRDP</sequence>
<dbReference type="AlphaFoldDB" id="A0A699JA79"/>
<dbReference type="EMBL" id="BKCJ010389366">
    <property type="protein sequence ID" value="GFA23066.1"/>
    <property type="molecule type" value="Genomic_DNA"/>
</dbReference>